<keyword evidence="2" id="KW-0614">Plasmid</keyword>
<dbReference type="RefSeq" id="WP_016343781.1">
    <property type="nucleotide sequence ID" value="NC_021278.1"/>
</dbReference>
<accession>A0AB33AIR7</accession>
<protein>
    <submittedName>
        <fullName evidence="2">Uncharacterized protein</fullName>
    </submittedName>
</protein>
<evidence type="ECO:0000313" key="3">
    <source>
        <dbReference type="Proteomes" id="UP000013961"/>
    </source>
</evidence>
<gene>
    <name evidence="2" type="ORF">MASS_1p0001</name>
</gene>
<name>A0AB33AIR7_9MYCO</name>
<reference evidence="2 3" key="1">
    <citation type="journal article" date="2013" name="Genome Announc.">
        <title>Complete Genome Sequence of Mycobacterium massiliense Clinical Strain Asan 50594, Belonging to the Type II Genotype.</title>
        <authorList>
            <person name="Kim B.J."/>
            <person name="Kim B.R."/>
            <person name="Hong S.H."/>
            <person name="Seok S.H."/>
            <person name="Kook Y.H."/>
            <person name="Kim B.J."/>
        </authorList>
    </citation>
    <scope>NUCLEOTIDE SEQUENCE [LARGE SCALE GENOMIC DNA]</scope>
    <source>
        <strain evidence="2 3">50594</strain>
    </source>
</reference>
<feature type="region of interest" description="Disordered" evidence="1">
    <location>
        <begin position="183"/>
        <end position="233"/>
    </location>
</feature>
<proteinExistence type="predicted"/>
<feature type="compositionally biased region" description="Acidic residues" evidence="1">
    <location>
        <begin position="214"/>
        <end position="225"/>
    </location>
</feature>
<sequence length="233" mass="24583">MELHEDPQALVEAFAAQHGQALGEFHGDIVARLPEVPDRFSDQGGEPRSITVSCTLLETLLTSRRRRQTGESTLKVARGNGMGILLLDGKGTRIPVKKHPRKWDGSLLGLVAYVPGAVQLSIEEELGHSVGGEDGIAEPPGYRLYVLWWSGPSGGLGGAVLAAGVLTETVQLLYAATPLPPPIMEERSDRSGSAGGAGSAPGLTGTEKRRRDDDFGDVDQEDGGEEAAPPQTS</sequence>
<dbReference type="KEGG" id="mabb:MASS_1p0001"/>
<geneLocation type="plasmid" evidence="2 3">
    <name>1</name>
</geneLocation>
<dbReference type="AlphaFoldDB" id="A0AB33AIR7"/>
<evidence type="ECO:0000256" key="1">
    <source>
        <dbReference type="SAM" id="MobiDB-lite"/>
    </source>
</evidence>
<organism evidence="2 3">
    <name type="scientific">Mycobacteroides abscessus subsp. bolletii 50594</name>
    <dbReference type="NCBI Taxonomy" id="1303024"/>
    <lineage>
        <taxon>Bacteria</taxon>
        <taxon>Bacillati</taxon>
        <taxon>Actinomycetota</taxon>
        <taxon>Actinomycetes</taxon>
        <taxon>Mycobacteriales</taxon>
        <taxon>Mycobacteriaceae</taxon>
        <taxon>Mycobacteroides</taxon>
        <taxon>Mycobacteroides abscessus</taxon>
    </lineage>
</organism>
<dbReference type="Proteomes" id="UP000013961">
    <property type="component" value="Plasmid 1"/>
</dbReference>
<dbReference type="EMBL" id="CP004375">
    <property type="protein sequence ID" value="AGM31561.1"/>
    <property type="molecule type" value="Genomic_DNA"/>
</dbReference>
<evidence type="ECO:0000313" key="2">
    <source>
        <dbReference type="EMBL" id="AGM31561.1"/>
    </source>
</evidence>